<dbReference type="AlphaFoldDB" id="A0A6G1PGG3"/>
<evidence type="ECO:0000313" key="2">
    <source>
        <dbReference type="Proteomes" id="UP000503349"/>
    </source>
</evidence>
<accession>A0A6G1PGG3</accession>
<reference evidence="2" key="2">
    <citation type="submission" date="2019-02" db="EMBL/GenBank/DDBJ databases">
        <title>Opniocepnalus argus Var Kimnra genome.</title>
        <authorList>
            <person name="Zhou C."/>
            <person name="Xiao S."/>
        </authorList>
    </citation>
    <scope>NUCLEOTIDE SEQUENCE [LARGE SCALE GENOMIC DNA]</scope>
</reference>
<organism evidence="1 2">
    <name type="scientific">Channa argus</name>
    <name type="common">Northern snakehead</name>
    <name type="synonym">Ophicephalus argus</name>
    <dbReference type="NCBI Taxonomy" id="215402"/>
    <lineage>
        <taxon>Eukaryota</taxon>
        <taxon>Metazoa</taxon>
        <taxon>Chordata</taxon>
        <taxon>Craniata</taxon>
        <taxon>Vertebrata</taxon>
        <taxon>Euteleostomi</taxon>
        <taxon>Actinopterygii</taxon>
        <taxon>Neopterygii</taxon>
        <taxon>Teleostei</taxon>
        <taxon>Neoteleostei</taxon>
        <taxon>Acanthomorphata</taxon>
        <taxon>Anabantaria</taxon>
        <taxon>Anabantiformes</taxon>
        <taxon>Channoidei</taxon>
        <taxon>Channidae</taxon>
        <taxon>Channa</taxon>
    </lineage>
</organism>
<reference evidence="1 2" key="1">
    <citation type="submission" date="2019-02" db="EMBL/GenBank/DDBJ databases">
        <title>Opniocepnalus argus genome.</title>
        <authorList>
            <person name="Zhou C."/>
            <person name="Xiao S."/>
        </authorList>
    </citation>
    <scope>NUCLEOTIDE SEQUENCE [LARGE SCALE GENOMIC DNA]</scope>
    <source>
        <strain evidence="1">OARG1902GOOAL</strain>
        <tissue evidence="1">Muscle</tissue>
    </source>
</reference>
<sequence length="51" mass="6026">MLQRHPPNESFIPQDSECKRVTIWMKRRQNSETPFMFSFAARAEKKKIGTA</sequence>
<gene>
    <name evidence="1" type="ORF">EXN66_Car005037</name>
</gene>
<proteinExistence type="predicted"/>
<dbReference type="EMBL" id="CM015716">
    <property type="protein sequence ID" value="KAF3689365.1"/>
    <property type="molecule type" value="Genomic_DNA"/>
</dbReference>
<dbReference type="Proteomes" id="UP000503349">
    <property type="component" value="Chromosome 5"/>
</dbReference>
<evidence type="ECO:0000313" key="1">
    <source>
        <dbReference type="EMBL" id="KAF3689365.1"/>
    </source>
</evidence>
<protein>
    <submittedName>
        <fullName evidence="1">Uncharacterized protein</fullName>
    </submittedName>
</protein>
<keyword evidence="2" id="KW-1185">Reference proteome</keyword>
<name>A0A6G1PGG3_CHAAH</name>